<keyword evidence="7" id="KW-1133">Transmembrane helix</keyword>
<dbReference type="RefSeq" id="XP_042570182.1">
    <property type="nucleotide sequence ID" value="XM_042714248.1"/>
</dbReference>
<dbReference type="OrthoDB" id="444338at2759"/>
<evidence type="ECO:0000256" key="11">
    <source>
        <dbReference type="RuleBase" id="RU363116"/>
    </source>
</evidence>
<keyword evidence="8" id="KW-0472">Membrane</keyword>
<dbReference type="AlphaFoldDB" id="A0A9Q9VS48"/>
<dbReference type="Proteomes" id="UP001155660">
    <property type="component" value="Chromosome A2"/>
</dbReference>
<accession>A0A9Q9VS48</accession>
<evidence type="ECO:0000313" key="12">
    <source>
        <dbReference type="RefSeq" id="XP_042570182.1"/>
    </source>
</evidence>
<comment type="function">
    <text evidence="11">May mediate accelerated ATP-independent bidirectional transbilayer migration of phospholipids upon binding calcium ions that results in a loss of phospholipid asymmetry in the plasma membrane.</text>
</comment>
<evidence type="ECO:0000256" key="9">
    <source>
        <dbReference type="ARBA" id="ARBA00023139"/>
    </source>
</evidence>
<comment type="cofactor">
    <cofactor evidence="1 11">
        <name>Ca(2+)</name>
        <dbReference type="ChEBI" id="CHEBI:29108"/>
    </cofactor>
</comment>
<dbReference type="GeneID" id="122135344"/>
<keyword evidence="6 11" id="KW-0106">Calcium</keyword>
<evidence type="ECO:0000256" key="4">
    <source>
        <dbReference type="ARBA" id="ARBA00022553"/>
    </source>
</evidence>
<evidence type="ECO:0000256" key="1">
    <source>
        <dbReference type="ARBA" id="ARBA00001913"/>
    </source>
</evidence>
<dbReference type="PANTHER" id="PTHR23248">
    <property type="entry name" value="PHOSPHOLIPID SCRAMBLASE-RELATED"/>
    <property type="match status" value="1"/>
</dbReference>
<comment type="subcellular location">
    <subcellularLocation>
        <location evidence="2">Membrane</location>
        <topology evidence="2">Single-pass type II membrane protein</topology>
    </subcellularLocation>
</comment>
<dbReference type="PANTHER" id="PTHR23248:SF38">
    <property type="entry name" value="PHOSPHOLIPID SCRAMBLASE 1"/>
    <property type="match status" value="1"/>
</dbReference>
<protein>
    <recommendedName>
        <fullName evidence="11">Phospholipid scramblase</fullName>
    </recommendedName>
</protein>
<keyword evidence="4" id="KW-0597">Phosphoprotein</keyword>
<evidence type="ECO:0000256" key="2">
    <source>
        <dbReference type="ARBA" id="ARBA00004606"/>
    </source>
</evidence>
<dbReference type="GO" id="GO:0005886">
    <property type="term" value="C:plasma membrane"/>
    <property type="evidence" value="ECO:0007669"/>
    <property type="project" value="TreeGrafter"/>
</dbReference>
<evidence type="ECO:0000256" key="7">
    <source>
        <dbReference type="ARBA" id="ARBA00022989"/>
    </source>
</evidence>
<comment type="similarity">
    <text evidence="3 11">Belongs to the phospholipid scramblase family.</text>
</comment>
<keyword evidence="9 11" id="KW-0564">Palmitate</keyword>
<gene>
    <name evidence="12" type="primary">LOC122135344</name>
</gene>
<proteinExistence type="inferred from homology"/>
<evidence type="ECO:0000256" key="6">
    <source>
        <dbReference type="ARBA" id="ARBA00022837"/>
    </source>
</evidence>
<sequence>MPIFMSVLQCCFSQGDQLLVHQKVEIMEVLTGWETNNQYVGKNSLGQQVFFAAEESDFCTALHSAPVFQLEVQNPPGNPIGYVMQNWHPFLPKFTIQNERKESVGPFCECKCCSDVI</sequence>
<dbReference type="Pfam" id="PF03803">
    <property type="entry name" value="Scramblase"/>
    <property type="match status" value="2"/>
</dbReference>
<evidence type="ECO:0000256" key="5">
    <source>
        <dbReference type="ARBA" id="ARBA00022692"/>
    </source>
</evidence>
<dbReference type="GO" id="GO:0017128">
    <property type="term" value="F:phospholipid scramblase activity"/>
    <property type="evidence" value="ECO:0007669"/>
    <property type="project" value="InterPro"/>
</dbReference>
<organism evidence="12">
    <name type="scientific">Cyprinus carpio</name>
    <name type="common">Common carp</name>
    <dbReference type="NCBI Taxonomy" id="7962"/>
    <lineage>
        <taxon>Eukaryota</taxon>
        <taxon>Metazoa</taxon>
        <taxon>Chordata</taxon>
        <taxon>Craniata</taxon>
        <taxon>Vertebrata</taxon>
        <taxon>Euteleostomi</taxon>
        <taxon>Actinopterygii</taxon>
        <taxon>Neopterygii</taxon>
        <taxon>Teleostei</taxon>
        <taxon>Ostariophysi</taxon>
        <taxon>Cypriniformes</taxon>
        <taxon>Cyprinidae</taxon>
        <taxon>Cyprininae</taxon>
        <taxon>Cyprinus</taxon>
    </lineage>
</organism>
<evidence type="ECO:0000256" key="3">
    <source>
        <dbReference type="ARBA" id="ARBA00005350"/>
    </source>
</evidence>
<name>A0A9Q9VS48_CYPCA</name>
<evidence type="ECO:0000256" key="10">
    <source>
        <dbReference type="ARBA" id="ARBA00023288"/>
    </source>
</evidence>
<dbReference type="KEGG" id="ccar:122135344"/>
<keyword evidence="5" id="KW-0812">Transmembrane</keyword>
<evidence type="ECO:0000256" key="8">
    <source>
        <dbReference type="ARBA" id="ARBA00023136"/>
    </source>
</evidence>
<keyword evidence="10 11" id="KW-0449">Lipoprotein</keyword>
<dbReference type="InterPro" id="IPR005552">
    <property type="entry name" value="Scramblase"/>
</dbReference>
<reference evidence="12" key="1">
    <citation type="submission" date="2025-08" db="UniProtKB">
        <authorList>
            <consortium name="RefSeq"/>
        </authorList>
    </citation>
    <scope>IDENTIFICATION</scope>
    <source>
        <tissue evidence="12">Muscle</tissue>
    </source>
</reference>